<dbReference type="InterPro" id="IPR002159">
    <property type="entry name" value="CD36_fam"/>
</dbReference>
<keyword evidence="6" id="KW-0325">Glycoprotein</keyword>
<sequence length="456" mass="51440">MGRDDDPEETVGLAWPNAGRVIRRNSTIFKAVALVALVCLAIVLATGGVYLRSWQLQFMIQELKDYVLTSNQPDSACLGQTEGEWSYGPIEKFKTCDARQREDFTRSDKEIYDQCVETHPFAKQKNCQRGKEVRFYVFNVTNSEDVIDGLTPRIEEVGRKGDGGPFVFYEDCRTFDTEFGPKEAQFSEYCYYTYKYSSTEEADLGQPIVTVNVGLMEAIGNSVGHVDYIVAVVWGTKGLHELNTTTTIVEDYMRGQLLSFTWPNNFGSHFLKEFSEAPDFGGFQAKDNAQRLFEMVLDDQKVSCLVNGTTYDRNQCQSMANTLVIYARLYYEGFQTYVVKPYGLTYKQGAGLFVRASVGNLLGYWAGYDDPLSAYMFPKKVSWNIVRSKTQVQVTSSIRAGMADSQNGLLNAGPWGRSTIVTNTIEDLGDYKIYKGRTYITEFDWQGCRPTGESAQ</sequence>
<feature type="non-terminal residue" evidence="8">
    <location>
        <position position="1"/>
    </location>
</feature>
<dbReference type="EMBL" id="CAJNNW010029143">
    <property type="protein sequence ID" value="CAE8699191.1"/>
    <property type="molecule type" value="Genomic_DNA"/>
</dbReference>
<comment type="similarity">
    <text evidence="2">Belongs to the CD36 family.</text>
</comment>
<evidence type="ECO:0000256" key="4">
    <source>
        <dbReference type="ARBA" id="ARBA00022989"/>
    </source>
</evidence>
<comment type="caution">
    <text evidence="8">The sequence shown here is derived from an EMBL/GenBank/DDBJ whole genome shotgun (WGS) entry which is preliminary data.</text>
</comment>
<dbReference type="AlphaFoldDB" id="A0A813KHJ5"/>
<organism evidence="8 9">
    <name type="scientific">Polarella glacialis</name>
    <name type="common">Dinoflagellate</name>
    <dbReference type="NCBI Taxonomy" id="89957"/>
    <lineage>
        <taxon>Eukaryota</taxon>
        <taxon>Sar</taxon>
        <taxon>Alveolata</taxon>
        <taxon>Dinophyceae</taxon>
        <taxon>Suessiales</taxon>
        <taxon>Suessiaceae</taxon>
        <taxon>Polarella</taxon>
    </lineage>
</organism>
<evidence type="ECO:0000256" key="2">
    <source>
        <dbReference type="ARBA" id="ARBA00010532"/>
    </source>
</evidence>
<dbReference type="GO" id="GO:0016020">
    <property type="term" value="C:membrane"/>
    <property type="evidence" value="ECO:0007669"/>
    <property type="project" value="UniProtKB-SubCell"/>
</dbReference>
<evidence type="ECO:0000256" key="6">
    <source>
        <dbReference type="ARBA" id="ARBA00023180"/>
    </source>
</evidence>
<protein>
    <submittedName>
        <fullName evidence="8">Uncharacterized protein</fullName>
    </submittedName>
</protein>
<evidence type="ECO:0000313" key="9">
    <source>
        <dbReference type="Proteomes" id="UP000626109"/>
    </source>
</evidence>
<keyword evidence="5 7" id="KW-0472">Membrane</keyword>
<name>A0A813KHJ5_POLGL</name>
<proteinExistence type="inferred from homology"/>
<reference evidence="8" key="1">
    <citation type="submission" date="2021-02" db="EMBL/GenBank/DDBJ databases">
        <authorList>
            <person name="Dougan E. K."/>
            <person name="Rhodes N."/>
            <person name="Thang M."/>
            <person name="Chan C."/>
        </authorList>
    </citation>
    <scope>NUCLEOTIDE SEQUENCE</scope>
</reference>
<evidence type="ECO:0000256" key="3">
    <source>
        <dbReference type="ARBA" id="ARBA00022692"/>
    </source>
</evidence>
<evidence type="ECO:0000256" key="7">
    <source>
        <dbReference type="SAM" id="Phobius"/>
    </source>
</evidence>
<dbReference type="Proteomes" id="UP000626109">
    <property type="component" value="Unassembled WGS sequence"/>
</dbReference>
<gene>
    <name evidence="8" type="ORF">PGLA2088_LOCUS31059</name>
</gene>
<dbReference type="Pfam" id="PF01130">
    <property type="entry name" value="CD36"/>
    <property type="match status" value="1"/>
</dbReference>
<evidence type="ECO:0000256" key="1">
    <source>
        <dbReference type="ARBA" id="ARBA00004370"/>
    </source>
</evidence>
<evidence type="ECO:0000313" key="8">
    <source>
        <dbReference type="EMBL" id="CAE8699191.1"/>
    </source>
</evidence>
<keyword evidence="3 7" id="KW-0812">Transmembrane</keyword>
<accession>A0A813KHJ5</accession>
<comment type="subcellular location">
    <subcellularLocation>
        <location evidence="1">Membrane</location>
    </subcellularLocation>
</comment>
<evidence type="ECO:0000256" key="5">
    <source>
        <dbReference type="ARBA" id="ARBA00023136"/>
    </source>
</evidence>
<keyword evidence="4 7" id="KW-1133">Transmembrane helix</keyword>
<feature type="transmembrane region" description="Helical" evidence="7">
    <location>
        <begin position="28"/>
        <end position="51"/>
    </location>
</feature>